<evidence type="ECO:0000313" key="2">
    <source>
        <dbReference type="EMBL" id="PNH34847.1"/>
    </source>
</evidence>
<proteinExistence type="predicted"/>
<dbReference type="OMA" id="CEYMVEC"/>
<organism evidence="2 3">
    <name type="scientific">Verticillium dahliae</name>
    <name type="common">Verticillium wilt</name>
    <dbReference type="NCBI Taxonomy" id="27337"/>
    <lineage>
        <taxon>Eukaryota</taxon>
        <taxon>Fungi</taxon>
        <taxon>Dikarya</taxon>
        <taxon>Ascomycota</taxon>
        <taxon>Pezizomycotina</taxon>
        <taxon>Sordariomycetes</taxon>
        <taxon>Hypocreomycetidae</taxon>
        <taxon>Glomerellales</taxon>
        <taxon>Plectosphaerellaceae</taxon>
        <taxon>Verticillium</taxon>
    </lineage>
</organism>
<protein>
    <submittedName>
        <fullName evidence="2">Uncharacterized protein</fullName>
    </submittedName>
</protein>
<sequence>MKLITAALVFGALAPSIDAAKIHVSTSDRLIEVGNLDLFATTWKAIYEDPTNLHQVSIKDEEFSTQSKRCNFDNGPDHKVTVSIIGKWNDVDGKHLQVRDAMVEAAWETVKRIAEKHQYEVYVDCCADTIAVNCNKFGAACSDRVCKCPGEGRSAKCNKLRHGHQVPALIYVTADTDGSNTQNNEILIEFSSEAAENRGGCGAIDDVIQVFKGWLFPPLIAEVVGKGIELGCGK</sequence>
<gene>
    <name evidence="2" type="ORF">BJF96_g1849</name>
</gene>
<dbReference type="EMBL" id="MPSH01000004">
    <property type="protein sequence ID" value="PNH34847.1"/>
    <property type="molecule type" value="Genomic_DNA"/>
</dbReference>
<evidence type="ECO:0000256" key="1">
    <source>
        <dbReference type="SAM" id="SignalP"/>
    </source>
</evidence>
<name>A0AA44WNM2_VERDA</name>
<evidence type="ECO:0000313" key="3">
    <source>
        <dbReference type="Proteomes" id="UP000236305"/>
    </source>
</evidence>
<accession>A0AA44WNM2</accession>
<comment type="caution">
    <text evidence="2">The sequence shown here is derived from an EMBL/GenBank/DDBJ whole genome shotgun (WGS) entry which is preliminary data.</text>
</comment>
<feature type="signal peptide" evidence="1">
    <location>
        <begin position="1"/>
        <end position="19"/>
    </location>
</feature>
<dbReference type="AlphaFoldDB" id="A0AA44WNM2"/>
<reference evidence="2 3" key="1">
    <citation type="submission" date="2017-12" db="EMBL/GenBank/DDBJ databases">
        <title>Comparative genomics yields insights into virulence evolution of Verticillium dahliae.</title>
        <authorList>
            <person name="Fan R."/>
            <person name="Armitage A.D."/>
            <person name="Cascant-Lopez E."/>
            <person name="Sobczyk M."/>
            <person name="Cockerton H.M."/>
            <person name="Harrison R.J."/>
        </authorList>
    </citation>
    <scope>NUCLEOTIDE SEQUENCE [LARGE SCALE GENOMIC DNA]</scope>
    <source>
        <strain evidence="2 3">12008</strain>
    </source>
</reference>
<keyword evidence="1" id="KW-0732">Signal</keyword>
<feature type="chain" id="PRO_5041433070" evidence="1">
    <location>
        <begin position="20"/>
        <end position="234"/>
    </location>
</feature>
<dbReference type="Proteomes" id="UP000236305">
    <property type="component" value="Unassembled WGS sequence"/>
</dbReference>